<dbReference type="AlphaFoldDB" id="A0A6N8U8R0"/>
<gene>
    <name evidence="1" type="ORF">GSF08_10070</name>
</gene>
<organism evidence="1 2">
    <name type="scientific">Copranaerobaculum intestinale</name>
    <dbReference type="NCBI Taxonomy" id="2692629"/>
    <lineage>
        <taxon>Bacteria</taxon>
        <taxon>Bacillati</taxon>
        <taxon>Bacillota</taxon>
        <taxon>Erysipelotrichia</taxon>
        <taxon>Erysipelotrichales</taxon>
        <taxon>Erysipelotrichaceae</taxon>
        <taxon>Copranaerobaculum</taxon>
    </lineage>
</organism>
<evidence type="ECO:0000313" key="1">
    <source>
        <dbReference type="EMBL" id="MXQ74271.1"/>
    </source>
</evidence>
<dbReference type="Pfam" id="PF13599">
    <property type="entry name" value="Pentapeptide_4"/>
    <property type="match status" value="1"/>
</dbReference>
<accession>A0A6N8U8R0</accession>
<dbReference type="RefSeq" id="WP_160625658.1">
    <property type="nucleotide sequence ID" value="NZ_WUUQ01000005.1"/>
</dbReference>
<evidence type="ECO:0000313" key="2">
    <source>
        <dbReference type="Proteomes" id="UP000434036"/>
    </source>
</evidence>
<reference evidence="1 2" key="2">
    <citation type="submission" date="2020-01" db="EMBL/GenBank/DDBJ databases">
        <title>Clostridiaceae sp. nov. isolated from the gut of human by culturomics.</title>
        <authorList>
            <person name="Chang Y."/>
        </authorList>
    </citation>
    <scope>NUCLEOTIDE SEQUENCE [LARGE SCALE GENOMIC DNA]</scope>
    <source>
        <strain evidence="1 2">DONG20-135</strain>
    </source>
</reference>
<keyword evidence="2" id="KW-1185">Reference proteome</keyword>
<dbReference type="EMBL" id="WUUQ01000005">
    <property type="protein sequence ID" value="MXQ74271.1"/>
    <property type="molecule type" value="Genomic_DNA"/>
</dbReference>
<comment type="caution">
    <text evidence="1">The sequence shown here is derived from an EMBL/GenBank/DDBJ whole genome shotgun (WGS) entry which is preliminary data.</text>
</comment>
<protein>
    <recommendedName>
        <fullName evidence="3">Pentapeptide repeat-containing protein</fullName>
    </recommendedName>
</protein>
<evidence type="ECO:0008006" key="3">
    <source>
        <dbReference type="Google" id="ProtNLM"/>
    </source>
</evidence>
<dbReference type="SUPFAM" id="SSF141571">
    <property type="entry name" value="Pentapeptide repeat-like"/>
    <property type="match status" value="1"/>
</dbReference>
<dbReference type="InterPro" id="IPR052949">
    <property type="entry name" value="PA_immunity-related"/>
</dbReference>
<dbReference type="Gene3D" id="2.160.20.80">
    <property type="entry name" value="E3 ubiquitin-protein ligase SopA"/>
    <property type="match status" value="1"/>
</dbReference>
<dbReference type="Proteomes" id="UP000434036">
    <property type="component" value="Unassembled WGS sequence"/>
</dbReference>
<dbReference type="InterPro" id="IPR001646">
    <property type="entry name" value="5peptide_repeat"/>
</dbReference>
<sequence length="213" mass="24367">MSEKGLEKPRLHKELLEAGDLKKIMNQEEYISNVSFEGDFIETAEVDRIHFDSCYFHNVIFSECHFPHIDMLDCVFDHCDFSNIDCSEGSIHRCQFEQCRMTGSDFSDCVIHNTSFIKNIGKYINFSFSKFKQVMMLDDDFNSGGFNGCEFKKTAFENCNLNKCEFINAALSGVNWMTCTIEEIMITIDNVKGLTVSSDQAVDIARLFGLTIK</sequence>
<dbReference type="PANTHER" id="PTHR42999:SF1">
    <property type="entry name" value="PENTAPEPTIDE REPEAT-CONTAINING PROTEIN"/>
    <property type="match status" value="1"/>
</dbReference>
<proteinExistence type="predicted"/>
<name>A0A6N8U8R0_9FIRM</name>
<reference evidence="1 2" key="1">
    <citation type="submission" date="2019-12" db="EMBL/GenBank/DDBJ databases">
        <authorList>
            <person name="Yang R."/>
        </authorList>
    </citation>
    <scope>NUCLEOTIDE SEQUENCE [LARGE SCALE GENOMIC DNA]</scope>
    <source>
        <strain evidence="1 2">DONG20-135</strain>
    </source>
</reference>
<dbReference type="PANTHER" id="PTHR42999">
    <property type="entry name" value="ANTIBIOTIC RESISTANCE PROTEIN MCBG"/>
    <property type="match status" value="1"/>
</dbReference>